<reference evidence="2" key="1">
    <citation type="submission" date="2020-12" db="EMBL/GenBank/DDBJ databases">
        <title>Antrihabitans popcorni sp. nov. and Antrihabitans auranticaus sp. nov., isolated from a larva cave.</title>
        <authorList>
            <person name="Lee S.D."/>
            <person name="Kim I.S."/>
        </authorList>
    </citation>
    <scope>NUCLEOTIDE SEQUENCE</scope>
    <source>
        <strain evidence="2">YC3-6</strain>
    </source>
</reference>
<feature type="signal peptide" evidence="1">
    <location>
        <begin position="1"/>
        <end position="38"/>
    </location>
</feature>
<comment type="caution">
    <text evidence="2">The sequence shown here is derived from an EMBL/GenBank/DDBJ whole genome shotgun (WGS) entry which is preliminary data.</text>
</comment>
<dbReference type="InterPro" id="IPR029058">
    <property type="entry name" value="AB_hydrolase_fold"/>
</dbReference>
<dbReference type="GO" id="GO:0016747">
    <property type="term" value="F:acyltransferase activity, transferring groups other than amino-acyl groups"/>
    <property type="evidence" value="ECO:0007669"/>
    <property type="project" value="TreeGrafter"/>
</dbReference>
<proteinExistence type="predicted"/>
<dbReference type="Proteomes" id="UP000655868">
    <property type="component" value="Unassembled WGS sequence"/>
</dbReference>
<evidence type="ECO:0000256" key="1">
    <source>
        <dbReference type="SAM" id="SignalP"/>
    </source>
</evidence>
<keyword evidence="3" id="KW-1185">Reference proteome</keyword>
<dbReference type="Pfam" id="PF00756">
    <property type="entry name" value="Esterase"/>
    <property type="match status" value="1"/>
</dbReference>
<accession>A0A934U413</accession>
<dbReference type="InterPro" id="IPR050583">
    <property type="entry name" value="Mycobacterial_A85_antigen"/>
</dbReference>
<feature type="chain" id="PRO_5037129795" evidence="1">
    <location>
        <begin position="39"/>
        <end position="333"/>
    </location>
</feature>
<dbReference type="Gene3D" id="3.40.50.1820">
    <property type="entry name" value="alpha/beta hydrolase"/>
    <property type="match status" value="1"/>
</dbReference>
<dbReference type="EMBL" id="JAEMNV010000004">
    <property type="protein sequence ID" value="MBJ8340021.1"/>
    <property type="molecule type" value="Genomic_DNA"/>
</dbReference>
<sequence length="333" mass="35548">MTCMTPGRRSRVRSRASAVVAAIAAVTMLFVPVQHASAAPVATIDRVESITDRWVRVFVDSPAMGSVVEVQVLHPKNRSTPRPTVYLLDGRSADSSGSHWTDRGGAVEFFADKDVNVVMTVGGTASYYTDWQRADPTLGTYRWETFLTKELPPLIDSAFDGNGRNAVAGISMGAQAAMMLAFRAPQVYSAVASYSGCYSTTDDLGQAQMRLVVASFRGDADNMFGPPTDPEWAAHDVIGNADGLRGKAIYISAGSGLPGPFENLANPDALNSVLFGGPIEAITNQCTQQLAGRLAELGIPATVNHRPVGTHSWPYWTQELANSWPTLAAGLGQ</sequence>
<dbReference type="InterPro" id="IPR000801">
    <property type="entry name" value="Esterase-like"/>
</dbReference>
<keyword evidence="1" id="KW-0732">Signal</keyword>
<protein>
    <submittedName>
        <fullName evidence="2">Esterase family protein</fullName>
    </submittedName>
</protein>
<gene>
    <name evidence="2" type="ORF">JGU71_14080</name>
</gene>
<evidence type="ECO:0000313" key="3">
    <source>
        <dbReference type="Proteomes" id="UP000655868"/>
    </source>
</evidence>
<evidence type="ECO:0000313" key="2">
    <source>
        <dbReference type="EMBL" id="MBJ8340021.1"/>
    </source>
</evidence>
<name>A0A934U413_9NOCA</name>
<dbReference type="PANTHER" id="PTHR48098">
    <property type="entry name" value="ENTEROCHELIN ESTERASE-RELATED"/>
    <property type="match status" value="1"/>
</dbReference>
<dbReference type="PANTHER" id="PTHR48098:SF1">
    <property type="entry name" value="DIACYLGLYCEROL ACYLTRANSFERASE_MYCOLYLTRANSFERASE AG85A"/>
    <property type="match status" value="1"/>
</dbReference>
<organism evidence="2 3">
    <name type="scientific">Antrihabitans stalagmiti</name>
    <dbReference type="NCBI Taxonomy" id="2799499"/>
    <lineage>
        <taxon>Bacteria</taxon>
        <taxon>Bacillati</taxon>
        <taxon>Actinomycetota</taxon>
        <taxon>Actinomycetes</taxon>
        <taxon>Mycobacteriales</taxon>
        <taxon>Nocardiaceae</taxon>
        <taxon>Antrihabitans</taxon>
    </lineage>
</organism>
<dbReference type="SUPFAM" id="SSF53474">
    <property type="entry name" value="alpha/beta-Hydrolases"/>
    <property type="match status" value="1"/>
</dbReference>
<dbReference type="AlphaFoldDB" id="A0A934U413"/>